<dbReference type="AlphaFoldDB" id="A0A969WBD1"/>
<proteinExistence type="predicted"/>
<dbReference type="Proteomes" id="UP000653472">
    <property type="component" value="Unassembled WGS sequence"/>
</dbReference>
<organism evidence="1 2">
    <name type="scientific">Solimonas marina</name>
    <dbReference type="NCBI Taxonomy" id="2714601"/>
    <lineage>
        <taxon>Bacteria</taxon>
        <taxon>Pseudomonadati</taxon>
        <taxon>Pseudomonadota</taxon>
        <taxon>Gammaproteobacteria</taxon>
        <taxon>Nevskiales</taxon>
        <taxon>Nevskiaceae</taxon>
        <taxon>Solimonas</taxon>
    </lineage>
</organism>
<keyword evidence="2" id="KW-1185">Reference proteome</keyword>
<dbReference type="RefSeq" id="WP_168148713.1">
    <property type="nucleotide sequence ID" value="NZ_JAAVXB010000007.1"/>
</dbReference>
<comment type="caution">
    <text evidence="1">The sequence shown here is derived from an EMBL/GenBank/DDBJ whole genome shotgun (WGS) entry which is preliminary data.</text>
</comment>
<dbReference type="EMBL" id="JAAVXB010000007">
    <property type="protein sequence ID" value="NKF23399.1"/>
    <property type="molecule type" value="Genomic_DNA"/>
</dbReference>
<reference evidence="1" key="1">
    <citation type="submission" date="2020-03" db="EMBL/GenBank/DDBJ databases">
        <title>Solimonas marina sp. nov., isolated from deep seawater of the Pacific Ocean.</title>
        <authorList>
            <person name="Liu X."/>
            <person name="Lai Q."/>
            <person name="Sun F."/>
            <person name="Gai Y."/>
            <person name="Li G."/>
            <person name="Shao Z."/>
        </authorList>
    </citation>
    <scope>NUCLEOTIDE SEQUENCE</scope>
    <source>
        <strain evidence="1">C16B3</strain>
    </source>
</reference>
<gene>
    <name evidence="1" type="ORF">G7Y82_13845</name>
</gene>
<evidence type="ECO:0000313" key="2">
    <source>
        <dbReference type="Proteomes" id="UP000653472"/>
    </source>
</evidence>
<protein>
    <submittedName>
        <fullName evidence="1">Uncharacterized protein</fullName>
    </submittedName>
</protein>
<accession>A0A969WBD1</accession>
<evidence type="ECO:0000313" key="1">
    <source>
        <dbReference type="EMBL" id="NKF23399.1"/>
    </source>
</evidence>
<sequence length="123" mass="14064">MSDKTWKQSVESYEELRLGLEYAVHELPAGILGGPNSATPEECAELMDDLNKFEALCKVVEIDSAVFIEQCRWHFEHYPHYLSRHRHFKGYASYVIPRKGPLKVTAKPAYVSFYPKSRSSGTP</sequence>
<name>A0A969WBD1_9GAMM</name>